<dbReference type="InterPro" id="IPR016776">
    <property type="entry name" value="ApeP-like_dehydratase"/>
</dbReference>
<dbReference type="Proteomes" id="UP000614811">
    <property type="component" value="Unassembled WGS sequence"/>
</dbReference>
<reference evidence="1" key="2">
    <citation type="submission" date="2020-09" db="EMBL/GenBank/DDBJ databases">
        <authorList>
            <person name="Sun Q."/>
            <person name="Kim S."/>
        </authorList>
    </citation>
    <scope>NUCLEOTIDE SEQUENCE</scope>
    <source>
        <strain evidence="1">KCTC 12711</strain>
    </source>
</reference>
<evidence type="ECO:0000313" key="1">
    <source>
        <dbReference type="EMBL" id="GHA14605.1"/>
    </source>
</evidence>
<comment type="caution">
    <text evidence="1">The sequence shown here is derived from an EMBL/GenBank/DDBJ whole genome shotgun (WGS) entry which is preliminary data.</text>
</comment>
<keyword evidence="2" id="KW-1185">Reference proteome</keyword>
<accession>A0A918VN78</accession>
<name>A0A918VN78_9GAMM</name>
<dbReference type="SUPFAM" id="SSF54637">
    <property type="entry name" value="Thioesterase/thiol ester dehydrase-isomerase"/>
    <property type="match status" value="1"/>
</dbReference>
<organism evidence="1 2">
    <name type="scientific">Arenicella chitinivorans</name>
    <dbReference type="NCBI Taxonomy" id="1329800"/>
    <lineage>
        <taxon>Bacteria</taxon>
        <taxon>Pseudomonadati</taxon>
        <taxon>Pseudomonadota</taxon>
        <taxon>Gammaproteobacteria</taxon>
        <taxon>Arenicellales</taxon>
        <taxon>Arenicellaceae</taxon>
        <taxon>Arenicella</taxon>
    </lineage>
</organism>
<sequence length="146" mass="16463">MSQRFDHEIKQLIPHREPMLLINELLEVSQQSSESRVFIDVDTPFATELGVPAWIGLEYMGQTAALIAGYQQREGLCRPHLGFLMGSRRYQSDAAYFVLGHTLRVRCEQAALVGESLATFNCTICDEITGEQMANALLSVYRRPLD</sequence>
<dbReference type="Gene3D" id="3.10.129.10">
    <property type="entry name" value="Hotdog Thioesterase"/>
    <property type="match status" value="1"/>
</dbReference>
<dbReference type="AlphaFoldDB" id="A0A918VN78"/>
<dbReference type="RefSeq" id="WP_189401860.1">
    <property type="nucleotide sequence ID" value="NZ_BMXA01000004.1"/>
</dbReference>
<dbReference type="Pfam" id="PF22817">
    <property type="entry name" value="ApeP-like"/>
    <property type="match status" value="1"/>
</dbReference>
<evidence type="ECO:0000313" key="2">
    <source>
        <dbReference type="Proteomes" id="UP000614811"/>
    </source>
</evidence>
<protein>
    <submittedName>
        <fullName evidence="1">3-hydroxydecanoyl-ACP dehydratase</fullName>
    </submittedName>
</protein>
<gene>
    <name evidence="1" type="ORF">GCM10008090_25510</name>
</gene>
<dbReference type="EMBL" id="BMXA01000004">
    <property type="protein sequence ID" value="GHA14605.1"/>
    <property type="molecule type" value="Genomic_DNA"/>
</dbReference>
<proteinExistence type="predicted"/>
<dbReference type="InterPro" id="IPR029069">
    <property type="entry name" value="HotDog_dom_sf"/>
</dbReference>
<reference evidence="1" key="1">
    <citation type="journal article" date="2014" name="Int. J. Syst. Evol. Microbiol.">
        <title>Complete genome sequence of Corynebacterium casei LMG S-19264T (=DSM 44701T), isolated from a smear-ripened cheese.</title>
        <authorList>
            <consortium name="US DOE Joint Genome Institute (JGI-PGF)"/>
            <person name="Walter F."/>
            <person name="Albersmeier A."/>
            <person name="Kalinowski J."/>
            <person name="Ruckert C."/>
        </authorList>
    </citation>
    <scope>NUCLEOTIDE SEQUENCE</scope>
    <source>
        <strain evidence="1">KCTC 12711</strain>
    </source>
</reference>